<accession>A0A2S1BEZ0</accession>
<evidence type="ECO:0000313" key="2">
    <source>
        <dbReference type="EMBL" id="MBE8612494.1"/>
    </source>
</evidence>
<gene>
    <name evidence="1" type="ORF">AM380_14075</name>
    <name evidence="2" type="ORF">CYG68_08680</name>
</gene>
<dbReference type="AlphaFoldDB" id="A0A2S1BEZ0"/>
<dbReference type="Proteomes" id="UP000650477">
    <property type="component" value="Unassembled WGS sequence"/>
</dbReference>
<evidence type="ECO:0000313" key="3">
    <source>
        <dbReference type="Proteomes" id="UP000244682"/>
    </source>
</evidence>
<reference evidence="2" key="1">
    <citation type="submission" date="2017-12" db="EMBL/GenBank/DDBJ databases">
        <title>Genome sequencing and analysis.</title>
        <authorList>
            <person name="Huang Y.-T."/>
        </authorList>
    </citation>
    <scope>NUCLEOTIDE SEQUENCE</scope>
    <source>
        <strain evidence="2">VGH116</strain>
    </source>
</reference>
<sequence length="59" mass="6874">MSDMKTEVVVIRLTKKERAMLDSVKTRALLADWMKELAFTELNKRENNGVLINSKQYSE</sequence>
<dbReference type="EMBL" id="PKLF01000007">
    <property type="protein sequence ID" value="MBE8612494.1"/>
    <property type="molecule type" value="Genomic_DNA"/>
</dbReference>
<proteinExistence type="predicted"/>
<name>A0A2S1BEZ0_MORMO</name>
<reference evidence="1 3" key="2">
    <citation type="submission" date="2018-04" db="EMBL/GenBank/DDBJ databases">
        <title>Whole genome sequencing of Morganella morganii AR_0133.</title>
        <authorList>
            <person name="Conlan S."/>
            <person name="Thomas P.J."/>
            <person name="Mullikin J."/>
            <person name="Frank K.M."/>
            <person name="Segre J.A."/>
        </authorList>
    </citation>
    <scope>NUCLEOTIDE SEQUENCE [LARGE SCALE GENOMIC DNA]</scope>
    <source>
        <strain evidence="1 3">AR_0133</strain>
    </source>
</reference>
<evidence type="ECO:0000313" key="4">
    <source>
        <dbReference type="Proteomes" id="UP000650477"/>
    </source>
</evidence>
<dbReference type="Proteomes" id="UP000244682">
    <property type="component" value="Chromosome"/>
</dbReference>
<organism evidence="2 4">
    <name type="scientific">Morganella morganii</name>
    <name type="common">Proteus morganii</name>
    <dbReference type="NCBI Taxonomy" id="582"/>
    <lineage>
        <taxon>Bacteria</taxon>
        <taxon>Pseudomonadati</taxon>
        <taxon>Pseudomonadota</taxon>
        <taxon>Gammaproteobacteria</taxon>
        <taxon>Enterobacterales</taxon>
        <taxon>Morganellaceae</taxon>
        <taxon>Morganella</taxon>
    </lineage>
</organism>
<dbReference type="RefSeq" id="WP_108656738.1">
    <property type="nucleotide sequence ID" value="NZ_CP028956.1"/>
</dbReference>
<evidence type="ECO:0000313" key="1">
    <source>
        <dbReference type="EMBL" id="AWC94681.1"/>
    </source>
</evidence>
<protein>
    <submittedName>
        <fullName evidence="2">MbeCy</fullName>
    </submittedName>
</protein>
<dbReference type="EMBL" id="CP028956">
    <property type="protein sequence ID" value="AWC94681.1"/>
    <property type="molecule type" value="Genomic_DNA"/>
</dbReference>